<dbReference type="GO" id="GO:0005975">
    <property type="term" value="P:carbohydrate metabolic process"/>
    <property type="evidence" value="ECO:0007669"/>
    <property type="project" value="InterPro"/>
</dbReference>
<comment type="function">
    <text evidence="14">Catalyzes the reversible epimerization of D-ribulose 5-phosphate to D-xylulose 5-phosphate.</text>
</comment>
<keyword evidence="11" id="KW-0464">Manganese</keyword>
<dbReference type="GO" id="GO:0004750">
    <property type="term" value="F:D-ribulose-phosphate 3-epimerase activity"/>
    <property type="evidence" value="ECO:0007669"/>
    <property type="project" value="UniProtKB-EC"/>
</dbReference>
<name>A0AAD4SVC7_9MAGN</name>
<dbReference type="Gene3D" id="3.20.20.70">
    <property type="entry name" value="Aldolase class I"/>
    <property type="match status" value="1"/>
</dbReference>
<organism evidence="15 16">
    <name type="scientific">Papaver atlanticum</name>
    <dbReference type="NCBI Taxonomy" id="357466"/>
    <lineage>
        <taxon>Eukaryota</taxon>
        <taxon>Viridiplantae</taxon>
        <taxon>Streptophyta</taxon>
        <taxon>Embryophyta</taxon>
        <taxon>Tracheophyta</taxon>
        <taxon>Spermatophyta</taxon>
        <taxon>Magnoliopsida</taxon>
        <taxon>Ranunculales</taxon>
        <taxon>Papaveraceae</taxon>
        <taxon>Papaveroideae</taxon>
        <taxon>Papaver</taxon>
    </lineage>
</organism>
<dbReference type="GO" id="GO:0006163">
    <property type="term" value="P:purine nucleotide metabolic process"/>
    <property type="evidence" value="ECO:0007669"/>
    <property type="project" value="UniProtKB-ARBA"/>
</dbReference>
<evidence type="ECO:0000256" key="6">
    <source>
        <dbReference type="ARBA" id="ARBA00011738"/>
    </source>
</evidence>
<evidence type="ECO:0000256" key="12">
    <source>
        <dbReference type="ARBA" id="ARBA00023235"/>
    </source>
</evidence>
<evidence type="ECO:0000256" key="2">
    <source>
        <dbReference type="ARBA" id="ARBA00001936"/>
    </source>
</evidence>
<proteinExistence type="inferred from homology"/>
<evidence type="ECO:0000256" key="8">
    <source>
        <dbReference type="ARBA" id="ARBA00022723"/>
    </source>
</evidence>
<dbReference type="GO" id="GO:0046872">
    <property type="term" value="F:metal ion binding"/>
    <property type="evidence" value="ECO:0007669"/>
    <property type="project" value="UniProtKB-KW"/>
</dbReference>
<keyword evidence="8" id="KW-0479">Metal-binding</keyword>
<dbReference type="EMBL" id="JAJJMB010008567">
    <property type="protein sequence ID" value="KAI3923073.1"/>
    <property type="molecule type" value="Genomic_DNA"/>
</dbReference>
<dbReference type="InterPro" id="IPR000056">
    <property type="entry name" value="Ribul_P_3_epim-like"/>
</dbReference>
<dbReference type="PANTHER" id="PTHR11749">
    <property type="entry name" value="RIBULOSE-5-PHOSPHATE-3-EPIMERASE"/>
    <property type="match status" value="1"/>
</dbReference>
<keyword evidence="10" id="KW-0408">Iron</keyword>
<reference evidence="15" key="1">
    <citation type="submission" date="2022-04" db="EMBL/GenBank/DDBJ databases">
        <title>A functionally conserved STORR gene fusion in Papaver species that diverged 16.8 million years ago.</title>
        <authorList>
            <person name="Catania T."/>
        </authorList>
    </citation>
    <scope>NUCLEOTIDE SEQUENCE</scope>
    <source>
        <strain evidence="15">S-188037</strain>
    </source>
</reference>
<sequence>MKYLELKLSQDMGTERMMKAGFHTLHIDISDGHFVYNLTVGPSVVESLWKRTKANLECNLKVTNPLRYVEPLAKAGASVFTFHIEASKDNWRELICKIKAKGMRPAVALKDETPVEEVFPLVEDDYPIDMVLIMTVERGFGKGESFMPKMLDKVRMLGKKYPKLDIQVDGCVGPCNIKEVTAAGANCIVSGAAMFITDKPREFLACYKTLVIKEIERLNWFAENADRRTTN</sequence>
<dbReference type="CDD" id="cd00429">
    <property type="entry name" value="RPE"/>
    <property type="match status" value="1"/>
</dbReference>
<keyword evidence="12" id="KW-0413">Isomerase</keyword>
<dbReference type="EC" id="5.1.3.1" evidence="7"/>
<accession>A0AAD4SVC7</accession>
<dbReference type="PROSITE" id="PS01085">
    <property type="entry name" value="RIBUL_P_3_EPIMER_1"/>
    <property type="match status" value="1"/>
</dbReference>
<evidence type="ECO:0000256" key="5">
    <source>
        <dbReference type="ARBA" id="ARBA00009541"/>
    </source>
</evidence>
<evidence type="ECO:0000256" key="7">
    <source>
        <dbReference type="ARBA" id="ARBA00013188"/>
    </source>
</evidence>
<evidence type="ECO:0000313" key="15">
    <source>
        <dbReference type="EMBL" id="KAI3923073.1"/>
    </source>
</evidence>
<comment type="cofactor">
    <cofactor evidence="2">
        <name>Mn(2+)</name>
        <dbReference type="ChEBI" id="CHEBI:29035"/>
    </cofactor>
</comment>
<evidence type="ECO:0000256" key="13">
    <source>
        <dbReference type="ARBA" id="ARBA00023277"/>
    </source>
</evidence>
<dbReference type="SUPFAM" id="SSF51366">
    <property type="entry name" value="Ribulose-phoshate binding barrel"/>
    <property type="match status" value="1"/>
</dbReference>
<dbReference type="InterPro" id="IPR011060">
    <property type="entry name" value="RibuloseP-bd_barrel"/>
</dbReference>
<keyword evidence="9" id="KW-0862">Zinc</keyword>
<evidence type="ECO:0000256" key="9">
    <source>
        <dbReference type="ARBA" id="ARBA00022833"/>
    </source>
</evidence>
<comment type="caution">
    <text evidence="15">The sequence shown here is derived from an EMBL/GenBank/DDBJ whole genome shotgun (WGS) entry which is preliminary data.</text>
</comment>
<comment type="subunit">
    <text evidence="6">Homodimer.</text>
</comment>
<comment type="cofactor">
    <cofactor evidence="4">
        <name>Fe(2+)</name>
        <dbReference type="ChEBI" id="CHEBI:29033"/>
    </cofactor>
</comment>
<evidence type="ECO:0000256" key="10">
    <source>
        <dbReference type="ARBA" id="ARBA00023004"/>
    </source>
</evidence>
<gene>
    <name evidence="15" type="ORF">MKW98_022520</name>
</gene>
<comment type="similarity">
    <text evidence="5">Belongs to the ribulose-phosphate 3-epimerase family.</text>
</comment>
<evidence type="ECO:0000313" key="16">
    <source>
        <dbReference type="Proteomes" id="UP001202328"/>
    </source>
</evidence>
<evidence type="ECO:0000256" key="14">
    <source>
        <dbReference type="ARBA" id="ARBA00057323"/>
    </source>
</evidence>
<keyword evidence="13" id="KW-0119">Carbohydrate metabolism</keyword>
<comment type="catalytic activity">
    <reaction evidence="1">
        <text>D-ribulose 5-phosphate = D-xylulose 5-phosphate</text>
        <dbReference type="Rhea" id="RHEA:13677"/>
        <dbReference type="ChEBI" id="CHEBI:57737"/>
        <dbReference type="ChEBI" id="CHEBI:58121"/>
        <dbReference type="EC" id="5.1.3.1"/>
    </reaction>
</comment>
<evidence type="ECO:0000256" key="3">
    <source>
        <dbReference type="ARBA" id="ARBA00001947"/>
    </source>
</evidence>
<evidence type="ECO:0000256" key="4">
    <source>
        <dbReference type="ARBA" id="ARBA00001954"/>
    </source>
</evidence>
<protein>
    <recommendedName>
        <fullName evidence="7">ribulose-phosphate 3-epimerase</fullName>
        <ecNumber evidence="7">5.1.3.1</ecNumber>
    </recommendedName>
</protein>
<keyword evidence="16" id="KW-1185">Reference proteome</keyword>
<dbReference type="Pfam" id="PF00834">
    <property type="entry name" value="Ribul_P_3_epim"/>
    <property type="match status" value="1"/>
</dbReference>
<evidence type="ECO:0000256" key="1">
    <source>
        <dbReference type="ARBA" id="ARBA00001782"/>
    </source>
</evidence>
<comment type="cofactor">
    <cofactor evidence="3">
        <name>Zn(2+)</name>
        <dbReference type="ChEBI" id="CHEBI:29105"/>
    </cofactor>
</comment>
<dbReference type="AlphaFoldDB" id="A0AAD4SVC7"/>
<dbReference type="GO" id="GO:0046496">
    <property type="term" value="P:nicotinamide nucleotide metabolic process"/>
    <property type="evidence" value="ECO:0007669"/>
    <property type="project" value="UniProtKB-ARBA"/>
</dbReference>
<dbReference type="Proteomes" id="UP001202328">
    <property type="component" value="Unassembled WGS sequence"/>
</dbReference>
<evidence type="ECO:0000256" key="11">
    <source>
        <dbReference type="ARBA" id="ARBA00023211"/>
    </source>
</evidence>
<dbReference type="GO" id="GO:1901135">
    <property type="term" value="P:carbohydrate derivative metabolic process"/>
    <property type="evidence" value="ECO:0007669"/>
    <property type="project" value="UniProtKB-ARBA"/>
</dbReference>
<dbReference type="FunFam" id="3.20.20.70:FF:000191">
    <property type="entry name" value="ribulose-phosphate 3-epimerase isoform X2"/>
    <property type="match status" value="1"/>
</dbReference>
<dbReference type="InterPro" id="IPR013785">
    <property type="entry name" value="Aldolase_TIM"/>
</dbReference>
<dbReference type="GO" id="GO:0006091">
    <property type="term" value="P:generation of precursor metabolites and energy"/>
    <property type="evidence" value="ECO:0007669"/>
    <property type="project" value="UniProtKB-ARBA"/>
</dbReference>